<sequence>MSSTPQGKTLNARVHQDMPYSLPVRLCQEARYVIGGKTRKMGGHRRPFHKCINRDRIFMLIFRLLTIRALLTALCGLWLCACSNSDSVETRVAKAHKRYDAPAIWKVSDQNSTVYLFGSVHFLPDDSDWRRRDFEVSFDEVGTVFFETPDDTKAQLDISVLQRELGVYPAGDRLREHLNSAQLNRLEAAAHNANIPVEALDSFKPWMVADMLTVAAAVDAGLKPENSADEVIKTLARKRQKRVVFLDEADTYIKSVTGLPEWVQMKMLDEALRGNDKIAGEMQTLNGAWIVGNIPYVRENFIGPAAEKSPELFKVLFSDRSAKWAKTLDTFLQGDSNAMVVVGVGHMIGDTGLVYRLRELGYDVERVRRFDLPNE</sequence>
<dbReference type="PANTHER" id="PTHR40590:SF1">
    <property type="entry name" value="CYTOPLASMIC PROTEIN"/>
    <property type="match status" value="1"/>
</dbReference>
<organism evidence="1">
    <name type="scientific">Hellea balneolensis</name>
    <dbReference type="NCBI Taxonomy" id="287478"/>
    <lineage>
        <taxon>Bacteria</taxon>
        <taxon>Pseudomonadati</taxon>
        <taxon>Pseudomonadota</taxon>
        <taxon>Alphaproteobacteria</taxon>
        <taxon>Maricaulales</taxon>
        <taxon>Robiginitomaculaceae</taxon>
        <taxon>Hellea</taxon>
    </lineage>
</organism>
<dbReference type="CDD" id="cd14789">
    <property type="entry name" value="Tiki"/>
    <property type="match status" value="1"/>
</dbReference>
<reference evidence="1" key="1">
    <citation type="journal article" date="2020" name="mSystems">
        <title>Genome- and Community-Level Interaction Insights into Carbon Utilization and Element Cycling Functions of Hydrothermarchaeota in Hydrothermal Sediment.</title>
        <authorList>
            <person name="Zhou Z."/>
            <person name="Liu Y."/>
            <person name="Xu W."/>
            <person name="Pan J."/>
            <person name="Luo Z.H."/>
            <person name="Li M."/>
        </authorList>
    </citation>
    <scope>NUCLEOTIDE SEQUENCE [LARGE SCALE GENOMIC DNA]</scope>
    <source>
        <strain evidence="1">HyVt-485</strain>
    </source>
</reference>
<dbReference type="Proteomes" id="UP000885830">
    <property type="component" value="Unassembled WGS sequence"/>
</dbReference>
<dbReference type="Pfam" id="PF01963">
    <property type="entry name" value="TraB_PrgY_gumN"/>
    <property type="match status" value="1"/>
</dbReference>
<dbReference type="AlphaFoldDB" id="A0A7C5R0W8"/>
<protein>
    <submittedName>
        <fullName evidence="1">TraB/GumN family protein</fullName>
    </submittedName>
</protein>
<proteinExistence type="predicted"/>
<comment type="caution">
    <text evidence="1">The sequence shown here is derived from an EMBL/GenBank/DDBJ whole genome shotgun (WGS) entry which is preliminary data.</text>
</comment>
<dbReference type="EMBL" id="DRMJ01000341">
    <property type="protein sequence ID" value="HHL43264.1"/>
    <property type="molecule type" value="Genomic_DNA"/>
</dbReference>
<dbReference type="InterPro" id="IPR002816">
    <property type="entry name" value="TraB/PrgY/GumN_fam"/>
</dbReference>
<dbReference type="InterPro" id="IPR047111">
    <property type="entry name" value="YbaP-like"/>
</dbReference>
<gene>
    <name evidence="1" type="ORF">ENJ42_06590</name>
</gene>
<dbReference type="PANTHER" id="PTHR40590">
    <property type="entry name" value="CYTOPLASMIC PROTEIN-RELATED"/>
    <property type="match status" value="1"/>
</dbReference>
<evidence type="ECO:0000313" key="1">
    <source>
        <dbReference type="EMBL" id="HHL43264.1"/>
    </source>
</evidence>
<accession>A0A7C5R0W8</accession>
<name>A0A7C5R0W8_9PROT</name>